<reference evidence="3" key="1">
    <citation type="submission" date="2022-01" db="UniProtKB">
        <authorList>
            <consortium name="EnsemblMetazoa"/>
        </authorList>
    </citation>
    <scope>IDENTIFICATION</scope>
</reference>
<proteinExistence type="predicted"/>
<feature type="compositionally biased region" description="Basic and acidic residues" evidence="1">
    <location>
        <begin position="762"/>
        <end position="777"/>
    </location>
</feature>
<feature type="compositionally biased region" description="Polar residues" evidence="1">
    <location>
        <begin position="503"/>
        <end position="518"/>
    </location>
</feature>
<dbReference type="Proteomes" id="UP000494040">
    <property type="component" value="Unassembled WGS sequence"/>
</dbReference>
<feature type="compositionally biased region" description="Polar residues" evidence="1">
    <location>
        <begin position="369"/>
        <end position="381"/>
    </location>
</feature>
<dbReference type="OMA" id="IFMYDIG"/>
<name>A0A8I6RP58_CIMLE</name>
<protein>
    <submittedName>
        <fullName evidence="3">Uncharacterized protein</fullName>
    </submittedName>
</protein>
<feature type="compositionally biased region" description="Low complexity" evidence="1">
    <location>
        <begin position="736"/>
        <end position="759"/>
    </location>
</feature>
<feature type="region of interest" description="Disordered" evidence="1">
    <location>
        <begin position="1105"/>
        <end position="1127"/>
    </location>
</feature>
<feature type="compositionally biased region" description="Low complexity" evidence="1">
    <location>
        <begin position="586"/>
        <end position="597"/>
    </location>
</feature>
<dbReference type="EnsemblMetazoa" id="XM_014394442.2">
    <property type="protein sequence ID" value="XP_014249928.1"/>
    <property type="gene ID" value="LOC106666906"/>
</dbReference>
<evidence type="ECO:0000313" key="3">
    <source>
        <dbReference type="EnsemblMetazoa" id="XP_014249928.1"/>
    </source>
</evidence>
<sequence length="1127" mass="128483">MHPIHVLLLGFVLGVLAYHGSADRNVLQKRGVETTRKINGQPTRRRTRPNHSAPPYAVQMEPLVKYSQRDPLYHQKINNNSIESTSRGDHEPEPSNNIAEVASPYGYEQHPYHPHYYQEPEPIIEIIIKESNESLPAPTPPSTLPPPPSTKEPVHVFYVKYKKNPYSTGKDGEADVIYEKPVPALTSHQSDIIEEDHHTPVQTEPPSYNYATAALPPSTTLRTIIRPDSEIYHGSGLKVTFENPSHHQYDRSEVELDESASEPEVVAPEQDEAQKRDSVEIPQKTHQYKRQQGPYIPQYQPQQPSDQQYHQPPLAPQQFVNPQARHPGAQGSDVRHPPPFTRGNHKHSFPQQPSKPTFRPQHTAAIFQRPQQFRESVNQGPPQHLGPNQHSLNHQPPNQPPQQHFPDLTHKSRPQHPPPQTNFKQNGPPTLNYQPNNFADSNQQRQQFQPTLAAQIEQYQQHKQFLYQQNLRHQALQQQQEQQQNSQLNHRPNPTPSRPPTSQTQIEYSQYKSQQPIHVQSSVQFQRNQQQFVHHQKEALPKPQQYTFSPQQQPVHNDVHSSPKTSYVTLPPQSQSHPSFQPPFSSPSSSQQPSFQQNERPSFSNSHQTNTKPPPFSQNQQPVFGQKQTYYQNHQSQVTQNKDVRITEQSGKSSPSFSGGEIVKSISQLEAHQIQPAQKPSNKLNYNQHKEEQTINDYNHNSQIFTSPDSFKTQHQQQSNQQDYRLQGRYKPQETYSSQQSYKPQSSYQPQDSYTPQQSHQTQERNKPDSYKPENHRYQPVYTSSTPKPRPTFTSRTSTAVPHTKNKVFSLVPSSTESTDSNEDVYESSKEKQQELAKKEDEKKKANLAVLPDEVPDDLRQQLLSSGILGNADIQILDYDKVGDIPIESLPPEALENFYGAASDPVPSIVKPDSPPSQKQVEMKVVRYDPNTKEGQSVADTYVREDATQLDPVVLNDTRYNRYLPLKVSGTQFPIPDVPQLKGRIVNSVVVLAPVDYDFIQTQDQTPEIDRSGKAVQVQSVRFLAGDSLKTVVKSPTMENYKNWLEKEKETPTEKQSVVLLVTRSMEEEKDKDTEIYMYDISTENVSKLRGELSSAFVEVAQSNSESEEIEELAPQITQTDTPASQL</sequence>
<feature type="compositionally biased region" description="Low complexity" evidence="1">
    <location>
        <begin position="291"/>
        <end position="312"/>
    </location>
</feature>
<feature type="region of interest" description="Disordered" evidence="1">
    <location>
        <begin position="242"/>
        <end position="446"/>
    </location>
</feature>
<feature type="compositionally biased region" description="Polar residues" evidence="1">
    <location>
        <begin position="1116"/>
        <end position="1127"/>
    </location>
</feature>
<organism evidence="3 4">
    <name type="scientific">Cimex lectularius</name>
    <name type="common">Bed bug</name>
    <name type="synonym">Acanthia lectularia</name>
    <dbReference type="NCBI Taxonomy" id="79782"/>
    <lineage>
        <taxon>Eukaryota</taxon>
        <taxon>Metazoa</taxon>
        <taxon>Ecdysozoa</taxon>
        <taxon>Arthropoda</taxon>
        <taxon>Hexapoda</taxon>
        <taxon>Insecta</taxon>
        <taxon>Pterygota</taxon>
        <taxon>Neoptera</taxon>
        <taxon>Paraneoptera</taxon>
        <taxon>Hemiptera</taxon>
        <taxon>Heteroptera</taxon>
        <taxon>Panheteroptera</taxon>
        <taxon>Cimicomorpha</taxon>
        <taxon>Cimicidae</taxon>
        <taxon>Cimex</taxon>
    </lineage>
</organism>
<feature type="region of interest" description="Disordered" evidence="1">
    <location>
        <begin position="634"/>
        <end position="660"/>
    </location>
</feature>
<feature type="region of interest" description="Disordered" evidence="1">
    <location>
        <begin position="547"/>
        <end position="621"/>
    </location>
</feature>
<feature type="compositionally biased region" description="Basic and acidic residues" evidence="1">
    <location>
        <begin position="827"/>
        <end position="845"/>
    </location>
</feature>
<keyword evidence="4" id="KW-1185">Reference proteome</keyword>
<keyword evidence="2" id="KW-0732">Signal</keyword>
<evidence type="ECO:0000256" key="1">
    <source>
        <dbReference type="SAM" id="MobiDB-lite"/>
    </source>
</evidence>
<feature type="signal peptide" evidence="2">
    <location>
        <begin position="1"/>
        <end position="17"/>
    </location>
</feature>
<dbReference type="GeneID" id="106666906"/>
<feature type="compositionally biased region" description="Polar residues" evidence="1">
    <location>
        <begin position="781"/>
        <end position="801"/>
    </location>
</feature>
<feature type="compositionally biased region" description="Polar residues" evidence="1">
    <location>
        <begin position="700"/>
        <end position="724"/>
    </location>
</feature>
<feature type="region of interest" description="Disordered" evidence="1">
    <location>
        <begin position="473"/>
        <end position="518"/>
    </location>
</feature>
<feature type="compositionally biased region" description="Polar residues" evidence="1">
    <location>
        <begin position="547"/>
        <end position="568"/>
    </location>
</feature>
<dbReference type="OrthoDB" id="6378339at2759"/>
<dbReference type="RefSeq" id="XP_014249928.1">
    <property type="nucleotide sequence ID" value="XM_014394442.2"/>
</dbReference>
<feature type="compositionally biased region" description="Basic and acidic residues" evidence="1">
    <location>
        <begin position="244"/>
        <end position="254"/>
    </location>
</feature>
<feature type="region of interest" description="Disordered" evidence="1">
    <location>
        <begin position="700"/>
        <end position="848"/>
    </location>
</feature>
<feature type="compositionally biased region" description="Low complexity" evidence="1">
    <location>
        <begin position="387"/>
        <end position="404"/>
    </location>
</feature>
<feature type="compositionally biased region" description="Low complexity" evidence="1">
    <location>
        <begin position="473"/>
        <end position="492"/>
    </location>
</feature>
<feature type="region of interest" description="Disordered" evidence="1">
    <location>
        <begin position="35"/>
        <end position="58"/>
    </location>
</feature>
<feature type="compositionally biased region" description="Polar residues" evidence="1">
    <location>
        <begin position="598"/>
        <end position="621"/>
    </location>
</feature>
<dbReference type="KEGG" id="clec:106666906"/>
<feature type="chain" id="PRO_5035160590" evidence="2">
    <location>
        <begin position="18"/>
        <end position="1127"/>
    </location>
</feature>
<feature type="compositionally biased region" description="Polar residues" evidence="1">
    <location>
        <begin position="421"/>
        <end position="446"/>
    </location>
</feature>
<evidence type="ECO:0000256" key="2">
    <source>
        <dbReference type="SAM" id="SignalP"/>
    </source>
</evidence>
<accession>A0A8I6RP58</accession>
<evidence type="ECO:0000313" key="4">
    <source>
        <dbReference type="Proteomes" id="UP000494040"/>
    </source>
</evidence>
<dbReference type="AlphaFoldDB" id="A0A8I6RP58"/>
<feature type="compositionally biased region" description="Polar residues" evidence="1">
    <location>
        <begin position="634"/>
        <end position="657"/>
    </location>
</feature>